<evidence type="ECO:0000256" key="8">
    <source>
        <dbReference type="ARBA" id="ARBA00022776"/>
    </source>
</evidence>
<accession>A0A0G4J693</accession>
<dbReference type="EMBL" id="CDSF01000133">
    <property type="protein sequence ID" value="CEP02899.1"/>
    <property type="molecule type" value="Genomic_DNA"/>
</dbReference>
<evidence type="ECO:0000256" key="1">
    <source>
        <dbReference type="ARBA" id="ARBA00004286"/>
    </source>
</evidence>
<evidence type="ECO:0000256" key="6">
    <source>
        <dbReference type="ARBA" id="ARBA00022490"/>
    </source>
</evidence>
<evidence type="ECO:0000256" key="5">
    <source>
        <dbReference type="ARBA" id="ARBA00022454"/>
    </source>
</evidence>
<feature type="region of interest" description="Disordered" evidence="11">
    <location>
        <begin position="410"/>
        <end position="472"/>
    </location>
</feature>
<dbReference type="AlphaFoldDB" id="A0A0G4J693"/>
<feature type="region of interest" description="Disordered" evidence="11">
    <location>
        <begin position="150"/>
        <end position="190"/>
    </location>
</feature>
<dbReference type="InterPro" id="IPR022816">
    <property type="entry name" value="Condensin_barren_su2"/>
</dbReference>
<protein>
    <recommendedName>
        <fullName evidence="4">Condensin complex subunit 2</fullName>
    </recommendedName>
</protein>
<keyword evidence="13" id="KW-1185">Reference proteome</keyword>
<evidence type="ECO:0000256" key="9">
    <source>
        <dbReference type="ARBA" id="ARBA00023067"/>
    </source>
</evidence>
<evidence type="ECO:0000256" key="11">
    <source>
        <dbReference type="SAM" id="MobiDB-lite"/>
    </source>
</evidence>
<dbReference type="GO" id="GO:0000796">
    <property type="term" value="C:condensin complex"/>
    <property type="evidence" value="ECO:0007669"/>
    <property type="project" value="InterPro"/>
</dbReference>
<evidence type="ECO:0000256" key="2">
    <source>
        <dbReference type="ARBA" id="ARBA00004496"/>
    </source>
</evidence>
<dbReference type="OrthoDB" id="362021at2759"/>
<sequence length="835" mass="91151">MGRNRRLSSGFGLVVGEVPGAPPALLERNDDEAERELLRVQREQRRLSHTPTSSRRRQSILQCRAEPSQNVTEMYERCIKMSAENKINRQNTWDLTLIDHIDDVLGEAGTSTNFQKASCTLDASVKIYSYRVDSVHYDMFKVLGGLHRSDQAADTGEDSEGGDTADEDRPAARQSRSRRAPQMGSTLESRPATLLTSLPDLLFEVDPMFQRTASSFDEGGARGLLLNQLAVGQGCNIVFDFATPDPDDAAMEDDAPAAFDMTSLSEYWSSQISQRAPLVLSALTETLQNMCGAISDRSVLPSSVVPEEVQDDHGVMYDDADDDYDAGGPEDGFEGVVQDHDADRLFGSPEVELASAQEAALSRDLTQEDINGGGLLSSDLPLLPVWASPAPQSRQSNAFGSMFGMTPKPDDRLARHWAGPGAGTSHWKFRGGHAPPPDDVSDDAGTKSVRRGKPGPTADFSGPPVDLDCLADPARSTNTLSQATIDKMKAANYLLPVDLHLDAQSLRRLFARPDVIMRMSGSGARLADLDDGRNVESVAYDYNNDNDQLNFCPGGPSDDDYDGDHPFGFAQTELDLVEQPRMAEKVDIDFAKSAKRVDIKAVKHTLWATLERKTEDAPPLTVDQCQVAENPQEIVDPDVRSEQGDDHGAWPSFSESVKSMSDHLIGHASARMSNYTCQIGSGFVTRIHVYPAVLRVPVASGQRKRPSAEARQRLGRFQHCPTSIRQQHRKMNSLYIFACALGARIPAGGQNAGQAGANSVTAQFFVPSAAHGHRALLQRDDGLHNSSRICTGAYVVDRLLHIRVIERETGRSGARQEGRSASHSGPQHEAVEPWQ</sequence>
<dbReference type="GO" id="GO:0003682">
    <property type="term" value="F:chromatin binding"/>
    <property type="evidence" value="ECO:0007669"/>
    <property type="project" value="TreeGrafter"/>
</dbReference>
<keyword evidence="8" id="KW-0498">Mitosis</keyword>
<feature type="region of interest" description="Disordered" evidence="11">
    <location>
        <begin position="810"/>
        <end position="835"/>
    </location>
</feature>
<evidence type="ECO:0000256" key="4">
    <source>
        <dbReference type="ARBA" id="ARBA00016065"/>
    </source>
</evidence>
<dbReference type="GO" id="GO:0051301">
    <property type="term" value="P:cell division"/>
    <property type="evidence" value="ECO:0007669"/>
    <property type="project" value="UniProtKB-KW"/>
</dbReference>
<keyword evidence="6" id="KW-0963">Cytoplasm</keyword>
<evidence type="ECO:0000313" key="13">
    <source>
        <dbReference type="Proteomes" id="UP000039324"/>
    </source>
</evidence>
<evidence type="ECO:0000256" key="10">
    <source>
        <dbReference type="ARBA" id="ARBA00023306"/>
    </source>
</evidence>
<reference evidence="12 13" key="1">
    <citation type="submission" date="2015-02" db="EMBL/GenBank/DDBJ databases">
        <authorList>
            <person name="Chooi Y.-H."/>
        </authorList>
    </citation>
    <scope>NUCLEOTIDE SEQUENCE [LARGE SCALE GENOMIC DNA]</scope>
    <source>
        <strain evidence="12">E3</strain>
    </source>
</reference>
<dbReference type="GO" id="GO:0005737">
    <property type="term" value="C:cytoplasm"/>
    <property type="evidence" value="ECO:0007669"/>
    <property type="project" value="UniProtKB-SubCell"/>
</dbReference>
<keyword evidence="9" id="KW-0226">DNA condensation</keyword>
<comment type="subcellular location">
    <subcellularLocation>
        <location evidence="1">Chromosome</location>
    </subcellularLocation>
    <subcellularLocation>
        <location evidence="2">Cytoplasm</location>
    </subcellularLocation>
</comment>
<keyword evidence="10" id="KW-0131">Cell cycle</keyword>
<dbReference type="GO" id="GO:0007076">
    <property type="term" value="P:mitotic chromosome condensation"/>
    <property type="evidence" value="ECO:0007669"/>
    <property type="project" value="InterPro"/>
</dbReference>
<dbReference type="PANTHER" id="PTHR13108">
    <property type="entry name" value="CONDENSIN COMPLEX SUBUNIT 2"/>
    <property type="match status" value="1"/>
</dbReference>
<dbReference type="PANTHER" id="PTHR13108:SF9">
    <property type="entry name" value="CONDENSIN COMPLEX SUBUNIT 2"/>
    <property type="match status" value="1"/>
</dbReference>
<dbReference type="Pfam" id="PF05786">
    <property type="entry name" value="Cnd2"/>
    <property type="match status" value="2"/>
</dbReference>
<dbReference type="Proteomes" id="UP000039324">
    <property type="component" value="Unassembled WGS sequence"/>
</dbReference>
<evidence type="ECO:0000256" key="3">
    <source>
        <dbReference type="ARBA" id="ARBA00009471"/>
    </source>
</evidence>
<proteinExistence type="inferred from homology"/>
<name>A0A0G4J693_PLABS</name>
<evidence type="ECO:0000313" key="12">
    <source>
        <dbReference type="EMBL" id="CEP02899.1"/>
    </source>
</evidence>
<feature type="compositionally biased region" description="Acidic residues" evidence="11">
    <location>
        <begin position="155"/>
        <end position="166"/>
    </location>
</feature>
<evidence type="ECO:0000256" key="7">
    <source>
        <dbReference type="ARBA" id="ARBA00022618"/>
    </source>
</evidence>
<keyword evidence="7" id="KW-0132">Cell division</keyword>
<dbReference type="STRING" id="37360.A0A0G4J693"/>
<comment type="similarity">
    <text evidence="3">Belongs to the CND2 (condensin subunit 2) family.</text>
</comment>
<organism evidence="12 13">
    <name type="scientific">Plasmodiophora brassicae</name>
    <name type="common">Clubroot disease agent</name>
    <dbReference type="NCBI Taxonomy" id="37360"/>
    <lineage>
        <taxon>Eukaryota</taxon>
        <taxon>Sar</taxon>
        <taxon>Rhizaria</taxon>
        <taxon>Endomyxa</taxon>
        <taxon>Phytomyxea</taxon>
        <taxon>Plasmodiophorida</taxon>
        <taxon>Plasmodiophoridae</taxon>
        <taxon>Plasmodiophora</taxon>
    </lineage>
</organism>
<keyword evidence="5" id="KW-0158">Chromosome</keyword>
<feature type="compositionally biased region" description="Basic and acidic residues" evidence="11">
    <location>
        <begin position="810"/>
        <end position="820"/>
    </location>
</feature>
<dbReference type="OMA" id="FRKTCAD"/>
<gene>
    <name evidence="12" type="ORF">PBRA_002866</name>
</gene>